<dbReference type="Proteomes" id="UP000512115">
    <property type="component" value="Plasmid pRHBSTW-00814_2"/>
</dbReference>
<geneLocation type="plasmid" evidence="2">
    <name>prhbstw-00814_2</name>
</geneLocation>
<proteinExistence type="predicted"/>
<name>A0A7H9KH99_9ESCH</name>
<reference evidence="1 2" key="1">
    <citation type="submission" date="2020-06" db="EMBL/GenBank/DDBJ databases">
        <title>REHAB project genomes.</title>
        <authorList>
            <person name="Shaw L.P."/>
        </authorList>
    </citation>
    <scope>NUCLEOTIDE SEQUENCE [LARGE SCALE GENOMIC DNA]</scope>
    <source>
        <strain evidence="1 2">RHBSTW-00814</strain>
        <plasmid evidence="2">prhbstw-00814_2</plasmid>
    </source>
</reference>
<gene>
    <name evidence="1" type="ORF">HV284_24690</name>
</gene>
<keyword evidence="1" id="KW-0614">Plasmid</keyword>
<dbReference type="RefSeq" id="WP_105289541.1">
    <property type="nucleotide sequence ID" value="NZ_CP056160.1"/>
</dbReference>
<accession>A0A7H9KH99</accession>
<dbReference type="AlphaFoldDB" id="A0A7H9KH99"/>
<organism evidence="1 2">
    <name type="scientific">Escherichia marmotae</name>
    <dbReference type="NCBI Taxonomy" id="1499973"/>
    <lineage>
        <taxon>Bacteria</taxon>
        <taxon>Pseudomonadati</taxon>
        <taxon>Pseudomonadota</taxon>
        <taxon>Gammaproteobacteria</taxon>
        <taxon>Enterobacterales</taxon>
        <taxon>Enterobacteriaceae</taxon>
        <taxon>Escherichia</taxon>
    </lineage>
</organism>
<evidence type="ECO:0000313" key="2">
    <source>
        <dbReference type="Proteomes" id="UP000512115"/>
    </source>
</evidence>
<dbReference type="EMBL" id="CP056160">
    <property type="protein sequence ID" value="QLV04237.1"/>
    <property type="molecule type" value="Genomic_DNA"/>
</dbReference>
<protein>
    <submittedName>
        <fullName evidence="1">Uncharacterized protein</fullName>
    </submittedName>
</protein>
<sequence>MRSPVYCYTVEQKQEETLTRIAVAATTKLEQPVRKSEVLRAVVDTVINASPDIHDEFMEHLTKRVKRRNKSGRRTGKTTS</sequence>
<evidence type="ECO:0000313" key="1">
    <source>
        <dbReference type="EMBL" id="QLV04237.1"/>
    </source>
</evidence>